<feature type="transmembrane region" description="Helical" evidence="7">
    <location>
        <begin position="6"/>
        <end position="26"/>
    </location>
</feature>
<dbReference type="Pfam" id="PF17961">
    <property type="entry name" value="Big_8"/>
    <property type="match status" value="1"/>
</dbReference>
<protein>
    <submittedName>
        <fullName evidence="9">Ig-like domain-containing protein</fullName>
    </submittedName>
</protein>
<comment type="subcellular location">
    <subcellularLocation>
        <location evidence="1">Secreted</location>
        <location evidence="1">Cell wall</location>
        <topology evidence="1">Peptidoglycan-anchor</topology>
    </subcellularLocation>
</comment>
<evidence type="ECO:0000256" key="1">
    <source>
        <dbReference type="ARBA" id="ARBA00004168"/>
    </source>
</evidence>
<dbReference type="InterPro" id="IPR011252">
    <property type="entry name" value="Fibrogen-bd_dom1"/>
</dbReference>
<dbReference type="Gene3D" id="2.60.40.1280">
    <property type="match status" value="1"/>
</dbReference>
<feature type="region of interest" description="Disordered" evidence="6">
    <location>
        <begin position="28"/>
        <end position="52"/>
    </location>
</feature>
<keyword evidence="7" id="KW-0472">Membrane</keyword>
<evidence type="ECO:0000256" key="4">
    <source>
        <dbReference type="ARBA" id="ARBA00022729"/>
    </source>
</evidence>
<dbReference type="InterPro" id="IPR008966">
    <property type="entry name" value="Adhesion_dom_sf"/>
</dbReference>
<evidence type="ECO:0000256" key="7">
    <source>
        <dbReference type="SAM" id="Phobius"/>
    </source>
</evidence>
<reference evidence="10" key="1">
    <citation type="journal article" date="2019" name="Int. J. Syst. Evol. Microbiol.">
        <title>The Global Catalogue of Microorganisms (GCM) 10K type strain sequencing project: providing services to taxonomists for standard genome sequencing and annotation.</title>
        <authorList>
            <consortium name="The Broad Institute Genomics Platform"/>
            <consortium name="The Broad Institute Genome Sequencing Center for Infectious Disease"/>
            <person name="Wu L."/>
            <person name="Ma J."/>
        </authorList>
    </citation>
    <scope>NUCLEOTIDE SEQUENCE [LARGE SCALE GENOMIC DNA]</scope>
    <source>
        <strain evidence="10">JCM 1490</strain>
    </source>
</reference>
<dbReference type="SUPFAM" id="SSF49401">
    <property type="entry name" value="Bacterial adhesins"/>
    <property type="match status" value="1"/>
</dbReference>
<dbReference type="InterPro" id="IPR041171">
    <property type="entry name" value="SDR_Ig"/>
</dbReference>
<keyword evidence="2" id="KW-0134">Cell wall</keyword>
<evidence type="ECO:0000256" key="3">
    <source>
        <dbReference type="ARBA" id="ARBA00022525"/>
    </source>
</evidence>
<evidence type="ECO:0000313" key="9">
    <source>
        <dbReference type="EMBL" id="MFC7404461.1"/>
    </source>
</evidence>
<keyword evidence="5" id="KW-0572">Peptidoglycan-anchor</keyword>
<dbReference type="Proteomes" id="UP001596455">
    <property type="component" value="Unassembled WGS sequence"/>
</dbReference>
<evidence type="ECO:0000256" key="2">
    <source>
        <dbReference type="ARBA" id="ARBA00022512"/>
    </source>
</evidence>
<comment type="caution">
    <text evidence="9">The sequence shown here is derived from an EMBL/GenBank/DDBJ whole genome shotgun (WGS) entry which is preliminary data.</text>
</comment>
<feature type="domain" description="SDR-like Ig" evidence="8">
    <location>
        <begin position="64"/>
        <end position="152"/>
    </location>
</feature>
<keyword evidence="7" id="KW-0812">Transmembrane</keyword>
<keyword evidence="4" id="KW-0732">Signal</keyword>
<organism evidence="9 10">
    <name type="scientific">Georgenia alba</name>
    <dbReference type="NCBI Taxonomy" id="2233858"/>
    <lineage>
        <taxon>Bacteria</taxon>
        <taxon>Bacillati</taxon>
        <taxon>Actinomycetota</taxon>
        <taxon>Actinomycetes</taxon>
        <taxon>Micrococcales</taxon>
        <taxon>Bogoriellaceae</taxon>
        <taxon>Georgenia</taxon>
    </lineage>
</organism>
<evidence type="ECO:0000313" key="10">
    <source>
        <dbReference type="Proteomes" id="UP001596455"/>
    </source>
</evidence>
<keyword evidence="7" id="KW-1133">Transmembrane helix</keyword>
<keyword evidence="10" id="KW-1185">Reference proteome</keyword>
<name>A0ABW2Q5Q2_9MICO</name>
<accession>A0ABW2Q5Q2</accession>
<dbReference type="RefSeq" id="WP_382391873.1">
    <property type="nucleotide sequence ID" value="NZ_JBHTCQ010000001.1"/>
</dbReference>
<dbReference type="EMBL" id="JBHTCQ010000001">
    <property type="protein sequence ID" value="MFC7404461.1"/>
    <property type="molecule type" value="Genomic_DNA"/>
</dbReference>
<keyword evidence="3" id="KW-0964">Secreted</keyword>
<proteinExistence type="predicted"/>
<evidence type="ECO:0000256" key="6">
    <source>
        <dbReference type="SAM" id="MobiDB-lite"/>
    </source>
</evidence>
<evidence type="ECO:0000256" key="5">
    <source>
        <dbReference type="ARBA" id="ARBA00023088"/>
    </source>
</evidence>
<gene>
    <name evidence="9" type="ORF">ACFQQL_05025</name>
</gene>
<sequence>MNLRDVAAYVAAVGMTAAVVVTAGASPAPADRAGGRVPVGPQSPARVTSGPGAVTSARLDDVTYGQYATARTDLAWSVPDTWTAGDRMAVALPSVLDATSIVPFELIAEDGSVAADVVVEDGTLVATFTEYIDRHTDVSGTAHFTTRFDQSELMFTDGVMVLDVYPGQTVTIEQHVGGPVRPENAYAWWVGGQGVATALRPDGALVDPDGPHAVWGVNLRAGAWTESVTEVTLDDDLELCEDGELLFPGGRLLARGLGTGAEWGSRAVPAQVEVSATCAGRVPTFVVTAPRGVLDGLQLRLDFPVRHRTNASGEPVHGRDDTVGFKDGYTAAATTTVDGAEIVTSDVDDLVYQRPEGSASATPVTAHAREVSAYHKAPA</sequence>
<evidence type="ECO:0000259" key="8">
    <source>
        <dbReference type="Pfam" id="PF17961"/>
    </source>
</evidence>